<name>A0AAD9EQ69_9PEZI</name>
<dbReference type="AlphaFoldDB" id="A0AAD9EQ69"/>
<protein>
    <submittedName>
        <fullName evidence="1">Uncharacterized protein</fullName>
    </submittedName>
</protein>
<sequence length="25" mass="2937">MLTICDLLYRHVAFAVSHKYSRAEI</sequence>
<keyword evidence="2" id="KW-1185">Reference proteome</keyword>
<reference evidence="1" key="1">
    <citation type="submission" date="2023-01" db="EMBL/GenBank/DDBJ databases">
        <title>Colletotrichum chrysophilum M932 genome sequence.</title>
        <authorList>
            <person name="Baroncelli R."/>
        </authorList>
    </citation>
    <scope>NUCLEOTIDE SEQUENCE</scope>
    <source>
        <strain evidence="1">M932</strain>
    </source>
</reference>
<accession>A0AAD9EQ69</accession>
<organism evidence="1 2">
    <name type="scientific">Colletotrichum chrysophilum</name>
    <dbReference type="NCBI Taxonomy" id="1836956"/>
    <lineage>
        <taxon>Eukaryota</taxon>
        <taxon>Fungi</taxon>
        <taxon>Dikarya</taxon>
        <taxon>Ascomycota</taxon>
        <taxon>Pezizomycotina</taxon>
        <taxon>Sordariomycetes</taxon>
        <taxon>Hypocreomycetidae</taxon>
        <taxon>Glomerellales</taxon>
        <taxon>Glomerellaceae</taxon>
        <taxon>Colletotrichum</taxon>
        <taxon>Colletotrichum gloeosporioides species complex</taxon>
    </lineage>
</organism>
<dbReference type="EMBL" id="JAQOWY010000071">
    <property type="protein sequence ID" value="KAK1852586.1"/>
    <property type="molecule type" value="Genomic_DNA"/>
</dbReference>
<dbReference type="Proteomes" id="UP001243330">
    <property type="component" value="Unassembled WGS sequence"/>
</dbReference>
<comment type="caution">
    <text evidence="1">The sequence shown here is derived from an EMBL/GenBank/DDBJ whole genome shotgun (WGS) entry which is preliminary data.</text>
</comment>
<evidence type="ECO:0000313" key="2">
    <source>
        <dbReference type="Proteomes" id="UP001243330"/>
    </source>
</evidence>
<evidence type="ECO:0000313" key="1">
    <source>
        <dbReference type="EMBL" id="KAK1852586.1"/>
    </source>
</evidence>
<proteinExistence type="predicted"/>
<gene>
    <name evidence="1" type="ORF">CCHR01_04740</name>
</gene>